<protein>
    <submittedName>
        <fullName evidence="9">RWP-RK domain-containing</fullName>
    </submittedName>
</protein>
<evidence type="ECO:0000256" key="7">
    <source>
        <dbReference type="SAM" id="MobiDB-lite"/>
    </source>
</evidence>
<comment type="caution">
    <text evidence="9">The sequence shown here is derived from an EMBL/GenBank/DDBJ whole genome shotgun (WGS) entry which is preliminary data.</text>
</comment>
<proteinExistence type="predicted"/>
<name>A0A2P6U3W7_CHLSO</name>
<accession>A0A2P6U3W7</accession>
<comment type="function">
    <text evidence="1">Putative transcription factor.</text>
</comment>
<dbReference type="PROSITE" id="PS51519">
    <property type="entry name" value="RWP_RK"/>
    <property type="match status" value="1"/>
</dbReference>
<dbReference type="EMBL" id="LHPG02000001">
    <property type="protein sequence ID" value="PRW61017.1"/>
    <property type="molecule type" value="Genomic_DNA"/>
</dbReference>
<feature type="region of interest" description="Disordered" evidence="7">
    <location>
        <begin position="443"/>
        <end position="466"/>
    </location>
</feature>
<keyword evidence="6" id="KW-0539">Nucleus</keyword>
<feature type="compositionally biased region" description="Basic and acidic residues" evidence="7">
    <location>
        <begin position="447"/>
        <end position="459"/>
    </location>
</feature>
<keyword evidence="3" id="KW-0175">Coiled coil</keyword>
<dbReference type="OrthoDB" id="513628at2759"/>
<dbReference type="GO" id="GO:0003700">
    <property type="term" value="F:DNA-binding transcription factor activity"/>
    <property type="evidence" value="ECO:0007669"/>
    <property type="project" value="InterPro"/>
</dbReference>
<gene>
    <name evidence="9" type="ORF">C2E21_0122</name>
</gene>
<evidence type="ECO:0000313" key="9">
    <source>
        <dbReference type="EMBL" id="PRW61017.1"/>
    </source>
</evidence>
<dbReference type="InterPro" id="IPR003035">
    <property type="entry name" value="RWP-RK_dom"/>
</dbReference>
<keyword evidence="10" id="KW-1185">Reference proteome</keyword>
<organism evidence="9 10">
    <name type="scientific">Chlorella sorokiniana</name>
    <name type="common">Freshwater green alga</name>
    <dbReference type="NCBI Taxonomy" id="3076"/>
    <lineage>
        <taxon>Eukaryota</taxon>
        <taxon>Viridiplantae</taxon>
        <taxon>Chlorophyta</taxon>
        <taxon>core chlorophytes</taxon>
        <taxon>Trebouxiophyceae</taxon>
        <taxon>Chlorellales</taxon>
        <taxon>Chlorellaceae</taxon>
        <taxon>Chlorella clade</taxon>
        <taxon>Chlorella</taxon>
    </lineage>
</organism>
<evidence type="ECO:0000256" key="6">
    <source>
        <dbReference type="ARBA" id="ARBA00023242"/>
    </source>
</evidence>
<evidence type="ECO:0000256" key="5">
    <source>
        <dbReference type="ARBA" id="ARBA00023163"/>
    </source>
</evidence>
<evidence type="ECO:0000259" key="8">
    <source>
        <dbReference type="PROSITE" id="PS51519"/>
    </source>
</evidence>
<dbReference type="GO" id="GO:0003677">
    <property type="term" value="F:DNA binding"/>
    <property type="evidence" value="ECO:0007669"/>
    <property type="project" value="UniProtKB-KW"/>
</dbReference>
<keyword evidence="4" id="KW-0238">DNA-binding</keyword>
<evidence type="ECO:0000256" key="4">
    <source>
        <dbReference type="ARBA" id="ARBA00023125"/>
    </source>
</evidence>
<reference evidence="9 10" key="1">
    <citation type="journal article" date="2018" name="Plant J.">
        <title>Genome sequences of Chlorella sorokiniana UTEX 1602 and Micractinium conductrix SAG 241.80: implications to maltose excretion by a green alga.</title>
        <authorList>
            <person name="Arriola M.B."/>
            <person name="Velmurugan N."/>
            <person name="Zhang Y."/>
            <person name="Plunkett M.H."/>
            <person name="Hondzo H."/>
            <person name="Barney B.M."/>
        </authorList>
    </citation>
    <scope>NUCLEOTIDE SEQUENCE [LARGE SCALE GENOMIC DNA]</scope>
    <source>
        <strain evidence="10">UTEX 1602</strain>
    </source>
</reference>
<dbReference type="STRING" id="3076.A0A2P6U3W7"/>
<evidence type="ECO:0000256" key="1">
    <source>
        <dbReference type="ARBA" id="ARBA00004049"/>
    </source>
</evidence>
<sequence length="466" mass="48483">MLGPDRSPTPSLGLPSLAYVGPPGVPFTSTPLPQLQLKGGEAGTVIDGSPLIASPAVPRWTPRVMFSDHKAGGLGAEGGELGRPPTGGVAGGLGAAPPASAALAIAPLSVPVPIPVPPHMLLAPTCVMPGMLSNVQPLPATYLPAAPVSASTVPCEVPVMSVPVAATSGPLVPLVPAEPSMSNDSGPSSGTPAVALDATAAALEAMERSASRRRLFNGSLASSAATQPASRRPTPTVVAASEGADARGSRPPSGAKRQARGGSVESTQRKRDAAAMEEEAEGGCGERAAGDHLTLEFLEENGYFDMPIQQAAVALDVGVTTLKKICRVNAIGRWPFRKRSSLDRLIEKTREYFASDPEQCAEAVAQLEAQRSVLRAQQGEDIPDAVKRYRQSIFKLDYKVKKFVKERRTHRGAATAALAPTDKAQTIRQLGVGTPANHLLGLLCTDGDTRRGASKEPTPKQEQQQE</sequence>
<evidence type="ECO:0000256" key="2">
    <source>
        <dbReference type="ARBA" id="ARBA00023015"/>
    </source>
</evidence>
<keyword evidence="2" id="KW-0805">Transcription regulation</keyword>
<keyword evidence="5" id="KW-0804">Transcription</keyword>
<feature type="domain" description="RWP-RK" evidence="8">
    <location>
        <begin position="280"/>
        <end position="363"/>
    </location>
</feature>
<dbReference type="Pfam" id="PF02042">
    <property type="entry name" value="RWP-RK"/>
    <property type="match status" value="1"/>
</dbReference>
<feature type="region of interest" description="Disordered" evidence="7">
    <location>
        <begin position="221"/>
        <end position="287"/>
    </location>
</feature>
<dbReference type="Proteomes" id="UP000239899">
    <property type="component" value="Unassembled WGS sequence"/>
</dbReference>
<evidence type="ECO:0000313" key="10">
    <source>
        <dbReference type="Proteomes" id="UP000239899"/>
    </source>
</evidence>
<dbReference type="AlphaFoldDB" id="A0A2P6U3W7"/>
<dbReference type="PANTHER" id="PTHR46373">
    <property type="entry name" value="PROTEIN RKD4"/>
    <property type="match status" value="1"/>
</dbReference>
<dbReference type="PANTHER" id="PTHR46373:SF2">
    <property type="entry name" value="RWP-RK DOMAIN-CONTAINING PROTEIN"/>
    <property type="match status" value="1"/>
</dbReference>
<dbReference type="InterPro" id="IPR044607">
    <property type="entry name" value="RKD-like"/>
</dbReference>
<evidence type="ECO:0000256" key="3">
    <source>
        <dbReference type="ARBA" id="ARBA00023054"/>
    </source>
</evidence>